<dbReference type="GO" id="GO:0008292">
    <property type="term" value="P:acetylcholine biosynthetic process"/>
    <property type="evidence" value="ECO:0007669"/>
    <property type="project" value="TreeGrafter"/>
</dbReference>
<sequence length="301" mass="32575">MALNVPGLIATIAFYLLVLGIGIWASFKSKRDESRTQANHADMALLGNRNINLVMGIFTTTGENGRAPECVHQERTETLRNGRISARCIKRRRINQEGSIQSATLTRRVQRLAPLSWASDNEMRWVIRASVVAFGLAGTSLTFLHKGVIAFWVLGGEIAYILMFPQLVCVLFCGVSNGYGAAAGLLVGFVLRVLCGEPLVALPPVLHFPGCVLEDGVYVQYSPIRSICMLVTFATILLVSCLAALLFNKGLVPETWDVFRVKVQPPPPKALMPAEASGGDGKSQTPCENGGASEPMLESKC</sequence>
<keyword evidence="1" id="KW-0813">Transport</keyword>
<evidence type="ECO:0000313" key="9">
    <source>
        <dbReference type="EMBL" id="TNN50421.1"/>
    </source>
</evidence>
<dbReference type="Gene3D" id="1.20.1730.10">
    <property type="entry name" value="Sodium/glucose cotransporter"/>
    <property type="match status" value="1"/>
</dbReference>
<dbReference type="InterPro" id="IPR052244">
    <property type="entry name" value="Choline_transporter"/>
</dbReference>
<feature type="transmembrane region" description="Helical" evidence="8">
    <location>
        <begin position="222"/>
        <end position="247"/>
    </location>
</feature>
<evidence type="ECO:0000256" key="7">
    <source>
        <dbReference type="SAM" id="MobiDB-lite"/>
    </source>
</evidence>
<proteinExistence type="predicted"/>
<keyword evidence="8" id="KW-0812">Transmembrane</keyword>
<evidence type="ECO:0000256" key="3">
    <source>
        <dbReference type="ARBA" id="ARBA00023053"/>
    </source>
</evidence>
<dbReference type="GO" id="GO:0005307">
    <property type="term" value="F:choline:sodium symporter activity"/>
    <property type="evidence" value="ECO:0007669"/>
    <property type="project" value="TreeGrafter"/>
</dbReference>
<dbReference type="AlphaFoldDB" id="A0A4Z2GB40"/>
<keyword evidence="10" id="KW-1185">Reference proteome</keyword>
<evidence type="ECO:0000256" key="1">
    <source>
        <dbReference type="ARBA" id="ARBA00022448"/>
    </source>
</evidence>
<protein>
    <submittedName>
        <fullName evidence="9">High affinity choline transporter 1</fullName>
    </submittedName>
</protein>
<keyword evidence="3" id="KW-0915">Sodium</keyword>
<reference evidence="9 10" key="1">
    <citation type="submission" date="2019-03" db="EMBL/GenBank/DDBJ databases">
        <title>First draft genome of Liparis tanakae, snailfish: a comprehensive survey of snailfish specific genes.</title>
        <authorList>
            <person name="Kim W."/>
            <person name="Song I."/>
            <person name="Jeong J.-H."/>
            <person name="Kim D."/>
            <person name="Kim S."/>
            <person name="Ryu S."/>
            <person name="Song J.Y."/>
            <person name="Lee S.K."/>
        </authorList>
    </citation>
    <scope>NUCLEOTIDE SEQUENCE [LARGE SCALE GENOMIC DNA]</scope>
    <source>
        <tissue evidence="9">Muscle</tissue>
    </source>
</reference>
<feature type="transmembrane region" description="Helical" evidence="8">
    <location>
        <begin position="179"/>
        <end position="202"/>
    </location>
</feature>
<keyword evidence="5" id="KW-0325">Glycoprotein</keyword>
<organism evidence="9 10">
    <name type="scientific">Liparis tanakae</name>
    <name type="common">Tanaka's snailfish</name>
    <dbReference type="NCBI Taxonomy" id="230148"/>
    <lineage>
        <taxon>Eukaryota</taxon>
        <taxon>Metazoa</taxon>
        <taxon>Chordata</taxon>
        <taxon>Craniata</taxon>
        <taxon>Vertebrata</taxon>
        <taxon>Euteleostomi</taxon>
        <taxon>Actinopterygii</taxon>
        <taxon>Neopterygii</taxon>
        <taxon>Teleostei</taxon>
        <taxon>Neoteleostei</taxon>
        <taxon>Acanthomorphata</taxon>
        <taxon>Eupercaria</taxon>
        <taxon>Perciformes</taxon>
        <taxon>Cottioidei</taxon>
        <taxon>Cottales</taxon>
        <taxon>Liparidae</taxon>
        <taxon>Liparis</taxon>
    </lineage>
</organism>
<dbReference type="GO" id="GO:0005886">
    <property type="term" value="C:plasma membrane"/>
    <property type="evidence" value="ECO:0007669"/>
    <property type="project" value="TreeGrafter"/>
</dbReference>
<evidence type="ECO:0000256" key="6">
    <source>
        <dbReference type="ARBA" id="ARBA00023201"/>
    </source>
</evidence>
<evidence type="ECO:0000256" key="2">
    <source>
        <dbReference type="ARBA" id="ARBA00022847"/>
    </source>
</evidence>
<keyword evidence="8" id="KW-0472">Membrane</keyword>
<evidence type="ECO:0000313" key="10">
    <source>
        <dbReference type="Proteomes" id="UP000314294"/>
    </source>
</evidence>
<dbReference type="InterPro" id="IPR038377">
    <property type="entry name" value="Na/Glc_symporter_sf"/>
</dbReference>
<feature type="transmembrane region" description="Helical" evidence="8">
    <location>
        <begin position="6"/>
        <end position="27"/>
    </location>
</feature>
<keyword evidence="8" id="KW-1133">Transmembrane helix</keyword>
<dbReference type="OrthoDB" id="546820at2759"/>
<dbReference type="EMBL" id="SRLO01000617">
    <property type="protein sequence ID" value="TNN50421.1"/>
    <property type="molecule type" value="Genomic_DNA"/>
</dbReference>
<accession>A0A4Z2GB40</accession>
<feature type="transmembrane region" description="Helical" evidence="8">
    <location>
        <begin position="149"/>
        <end position="172"/>
    </location>
</feature>
<dbReference type="PANTHER" id="PTHR45897:SF5">
    <property type="entry name" value="HIGH AFFINITY CHOLINE TRANSPORTER 1"/>
    <property type="match status" value="1"/>
</dbReference>
<gene>
    <name evidence="9" type="primary">SLC5A7_1</name>
    <name evidence="9" type="ORF">EYF80_039347</name>
</gene>
<comment type="caution">
    <text evidence="9">The sequence shown here is derived from an EMBL/GenBank/DDBJ whole genome shotgun (WGS) entry which is preliminary data.</text>
</comment>
<feature type="region of interest" description="Disordered" evidence="7">
    <location>
        <begin position="269"/>
        <end position="301"/>
    </location>
</feature>
<feature type="transmembrane region" description="Helical" evidence="8">
    <location>
        <begin position="125"/>
        <end position="143"/>
    </location>
</feature>
<name>A0A4Z2GB40_9TELE</name>
<dbReference type="Proteomes" id="UP000314294">
    <property type="component" value="Unassembled WGS sequence"/>
</dbReference>
<keyword evidence="4" id="KW-0406">Ion transport</keyword>
<keyword evidence="2" id="KW-0769">Symport</keyword>
<dbReference type="PANTHER" id="PTHR45897">
    <property type="entry name" value="HIGH-AFFINITY CHOLINE TRANSPORTER 1"/>
    <property type="match status" value="1"/>
</dbReference>
<evidence type="ECO:0000256" key="4">
    <source>
        <dbReference type="ARBA" id="ARBA00023065"/>
    </source>
</evidence>
<keyword evidence="6" id="KW-0739">Sodium transport</keyword>
<evidence type="ECO:0000256" key="8">
    <source>
        <dbReference type="SAM" id="Phobius"/>
    </source>
</evidence>
<evidence type="ECO:0000256" key="5">
    <source>
        <dbReference type="ARBA" id="ARBA00023180"/>
    </source>
</evidence>